<keyword evidence="1" id="KW-0472">Membrane</keyword>
<reference evidence="2" key="1">
    <citation type="submission" date="2020-12" db="EMBL/GenBank/DDBJ databases">
        <authorList>
            <person name="Iha C."/>
        </authorList>
    </citation>
    <scope>NUCLEOTIDE SEQUENCE</scope>
</reference>
<organism evidence="2 3">
    <name type="scientific">Ostreobium quekettii</name>
    <dbReference type="NCBI Taxonomy" id="121088"/>
    <lineage>
        <taxon>Eukaryota</taxon>
        <taxon>Viridiplantae</taxon>
        <taxon>Chlorophyta</taxon>
        <taxon>core chlorophytes</taxon>
        <taxon>Ulvophyceae</taxon>
        <taxon>TCBD clade</taxon>
        <taxon>Bryopsidales</taxon>
        <taxon>Ostreobineae</taxon>
        <taxon>Ostreobiaceae</taxon>
        <taxon>Ostreobium</taxon>
    </lineage>
</organism>
<keyword evidence="1" id="KW-0812">Transmembrane</keyword>
<accession>A0A8S1JEZ3</accession>
<protein>
    <submittedName>
        <fullName evidence="2">Uncharacterized protein</fullName>
    </submittedName>
</protein>
<gene>
    <name evidence="2" type="ORF">OSTQU699_LOCUS9935</name>
</gene>
<dbReference type="AlphaFoldDB" id="A0A8S1JEZ3"/>
<evidence type="ECO:0000256" key="1">
    <source>
        <dbReference type="SAM" id="Phobius"/>
    </source>
</evidence>
<proteinExistence type="predicted"/>
<keyword evidence="3" id="KW-1185">Reference proteome</keyword>
<comment type="caution">
    <text evidence="2">The sequence shown here is derived from an EMBL/GenBank/DDBJ whole genome shotgun (WGS) entry which is preliminary data.</text>
</comment>
<evidence type="ECO:0000313" key="2">
    <source>
        <dbReference type="EMBL" id="CAD7704581.1"/>
    </source>
</evidence>
<feature type="transmembrane region" description="Helical" evidence="1">
    <location>
        <begin position="278"/>
        <end position="304"/>
    </location>
</feature>
<sequence length="319" mass="35992">MENLLVAARLSFASPELEARFCDHRTTTYFFAVDSYSAVYRAAIPTVIFCQRLLKREADSPVLPLLVVGLTALFLNLSVLMAAFPRPWTIRWREPVTAFLRGTIVPMTVMMCYLEGDHLPHPLTWKPYIFNAIFSAGLTMTCLFPLAMPLHLKHHIPVHLAVWLMIVNIHVPRFCHALAERHDAHTFVMQSWEALSTRVWGLLDSMYGGVPVEPCPPTVAVACRHMHTCVQLVFGLVVTTYMVWVLEYQSRAFFLQREIREGRVPGGRTRKAWPAMPLSAIVCHAALLPMLFAVCWVCLAHALFAGNDAQYSQQGCEVG</sequence>
<evidence type="ECO:0000313" key="3">
    <source>
        <dbReference type="Proteomes" id="UP000708148"/>
    </source>
</evidence>
<name>A0A8S1JEZ3_9CHLO</name>
<feature type="transmembrane region" description="Helical" evidence="1">
    <location>
        <begin position="62"/>
        <end position="84"/>
    </location>
</feature>
<feature type="transmembrane region" description="Helical" evidence="1">
    <location>
        <begin position="128"/>
        <end position="148"/>
    </location>
</feature>
<dbReference type="Proteomes" id="UP000708148">
    <property type="component" value="Unassembled WGS sequence"/>
</dbReference>
<keyword evidence="1" id="KW-1133">Transmembrane helix</keyword>
<dbReference type="EMBL" id="CAJHUC010002927">
    <property type="protein sequence ID" value="CAD7704581.1"/>
    <property type="molecule type" value="Genomic_DNA"/>
</dbReference>